<organism evidence="1">
    <name type="scientific">Dichomitus squalens</name>
    <dbReference type="NCBI Taxonomy" id="114155"/>
    <lineage>
        <taxon>Eukaryota</taxon>
        <taxon>Fungi</taxon>
        <taxon>Dikarya</taxon>
        <taxon>Basidiomycota</taxon>
        <taxon>Agaricomycotina</taxon>
        <taxon>Agaricomycetes</taxon>
        <taxon>Polyporales</taxon>
        <taxon>Polyporaceae</taxon>
        <taxon>Dichomitus</taxon>
    </lineage>
</organism>
<protein>
    <submittedName>
        <fullName evidence="1">Uncharacterized protein</fullName>
    </submittedName>
</protein>
<sequence>MRSTVSISVASSRNLCTASPAAFVSGRSFVVLHFFLTQRSTRHHRSDFTFLSYHSP</sequence>
<evidence type="ECO:0000313" key="1">
    <source>
        <dbReference type="EMBL" id="TBU25051.1"/>
    </source>
</evidence>
<proteinExistence type="predicted"/>
<name>A0A4Q9MGR4_9APHY</name>
<dbReference type="EMBL" id="ML143468">
    <property type="protein sequence ID" value="TBU25051.1"/>
    <property type="molecule type" value="Genomic_DNA"/>
</dbReference>
<reference evidence="1" key="1">
    <citation type="submission" date="2019-01" db="EMBL/GenBank/DDBJ databases">
        <title>Draft genome sequences of three monokaryotic isolates of the white-rot basidiomycete fungus Dichomitus squalens.</title>
        <authorList>
            <consortium name="DOE Joint Genome Institute"/>
            <person name="Lopez S.C."/>
            <person name="Andreopoulos B."/>
            <person name="Pangilinan J."/>
            <person name="Lipzen A."/>
            <person name="Riley R."/>
            <person name="Ahrendt S."/>
            <person name="Ng V."/>
            <person name="Barry K."/>
            <person name="Daum C."/>
            <person name="Grigoriev I.V."/>
            <person name="Hilden K.S."/>
            <person name="Makela M.R."/>
            <person name="de Vries R.P."/>
        </authorList>
    </citation>
    <scope>NUCLEOTIDE SEQUENCE [LARGE SCALE GENOMIC DNA]</scope>
    <source>
        <strain evidence="1">OM18370.1</strain>
    </source>
</reference>
<accession>A0A4Q9MGR4</accession>
<dbReference type="AlphaFoldDB" id="A0A4Q9MGR4"/>
<gene>
    <name evidence="1" type="ORF">BD311DRAFT_765424</name>
</gene>
<dbReference type="Proteomes" id="UP000292957">
    <property type="component" value="Unassembled WGS sequence"/>
</dbReference>